<dbReference type="Proteomes" id="UP000630615">
    <property type="component" value="Unassembled WGS sequence"/>
</dbReference>
<gene>
    <name evidence="4" type="ORF">GCM10011573_19280</name>
</gene>
<evidence type="ECO:0000313" key="4">
    <source>
        <dbReference type="EMBL" id="GGC89767.1"/>
    </source>
</evidence>
<keyword evidence="5" id="KW-1185">Reference proteome</keyword>
<keyword evidence="1" id="KW-0805">Transcription regulation</keyword>
<evidence type="ECO:0000259" key="3">
    <source>
        <dbReference type="Pfam" id="PF05043"/>
    </source>
</evidence>
<accession>A0ABQ1P5I1</accession>
<dbReference type="PANTHER" id="PTHR30185:SF13">
    <property type="entry name" value="LICABCH OPERON REGULATOR-RELATED"/>
    <property type="match status" value="1"/>
</dbReference>
<evidence type="ECO:0000256" key="1">
    <source>
        <dbReference type="ARBA" id="ARBA00023015"/>
    </source>
</evidence>
<dbReference type="InterPro" id="IPR036388">
    <property type="entry name" value="WH-like_DNA-bd_sf"/>
</dbReference>
<dbReference type="Gene3D" id="1.10.10.10">
    <property type="entry name" value="Winged helix-like DNA-binding domain superfamily/Winged helix DNA-binding domain"/>
    <property type="match status" value="1"/>
</dbReference>
<protein>
    <submittedName>
        <fullName evidence="4">Transcriptional regulator</fullName>
    </submittedName>
</protein>
<keyword evidence="2" id="KW-0804">Transcription</keyword>
<dbReference type="EMBL" id="BMKI01000003">
    <property type="protein sequence ID" value="GGC89767.1"/>
    <property type="molecule type" value="Genomic_DNA"/>
</dbReference>
<dbReference type="Pfam" id="PF05043">
    <property type="entry name" value="Mga"/>
    <property type="match status" value="1"/>
</dbReference>
<dbReference type="InterPro" id="IPR007737">
    <property type="entry name" value="Mga_HTH"/>
</dbReference>
<organism evidence="4 5">
    <name type="scientific">Enterococcus wangshanyuanii</name>
    <dbReference type="NCBI Taxonomy" id="2005703"/>
    <lineage>
        <taxon>Bacteria</taxon>
        <taxon>Bacillati</taxon>
        <taxon>Bacillota</taxon>
        <taxon>Bacilli</taxon>
        <taxon>Lactobacillales</taxon>
        <taxon>Enterococcaceae</taxon>
        <taxon>Enterococcus</taxon>
    </lineage>
</organism>
<sequence>MERNLVSVLEENTELKLNLLAIMRDENVWMIGDELAAKLDVPTKRVHTLISSLLQDLMDFNSDAIQLTTLKGRGSYLQIDDPEQYVKLRQSIIENSIIFQIILAVAIDKEVTLGQLSMNNFVSESSIRNRIKAVNQLTKSIGVKIVSRKNHYRFQGEEAQIRVMLNTIFWRLYRGAEWPFRNVNQKKLFKLLASISGEINLSFKSLTLYQVGYLFAINYNRARQGHDITIKSNWQPYLFLCEQIDHETNIYQLFLDNYGLSKSETNFFLLEVLARSKIYTHSDKRKILNLVNLKNTPAYTACEQSLKKYEEKFGMLSKTEERLFFEYTYPCHVYAELFLDIVYTSSGYRMYQRTENYFPILKSKMKEILSELYEETGLSLFLNEHYLIDKYILIFSFFKSAVCYEKEFIIYIETDLSEMMEQKLINQIEANFKIFFNIKIYTSLNKLKKERKEFDIIISTCVSPTFRIYTDRAQYFLVHPILTRRDIRMISDYLHMSLPGGVNQ</sequence>
<evidence type="ECO:0000256" key="2">
    <source>
        <dbReference type="ARBA" id="ARBA00023163"/>
    </source>
</evidence>
<dbReference type="PANTHER" id="PTHR30185">
    <property type="entry name" value="CRYPTIC BETA-GLUCOSIDE BGL OPERON ANTITERMINATOR"/>
    <property type="match status" value="1"/>
</dbReference>
<dbReference type="InterPro" id="IPR050661">
    <property type="entry name" value="BglG_antiterminators"/>
</dbReference>
<comment type="caution">
    <text evidence="4">The sequence shown here is derived from an EMBL/GenBank/DDBJ whole genome shotgun (WGS) entry which is preliminary data.</text>
</comment>
<feature type="domain" description="Mga helix-turn-helix" evidence="3">
    <location>
        <begin position="88"/>
        <end position="167"/>
    </location>
</feature>
<name>A0ABQ1P5I1_9ENTE</name>
<proteinExistence type="predicted"/>
<evidence type="ECO:0000313" key="5">
    <source>
        <dbReference type="Proteomes" id="UP000630615"/>
    </source>
</evidence>
<reference evidence="5" key="1">
    <citation type="journal article" date="2019" name="Int. J. Syst. Evol. Microbiol.">
        <title>The Global Catalogue of Microorganisms (GCM) 10K type strain sequencing project: providing services to taxonomists for standard genome sequencing and annotation.</title>
        <authorList>
            <consortium name="The Broad Institute Genomics Platform"/>
            <consortium name="The Broad Institute Genome Sequencing Center for Infectious Disease"/>
            <person name="Wu L."/>
            <person name="Ma J."/>
        </authorList>
    </citation>
    <scope>NUCLEOTIDE SEQUENCE [LARGE SCALE GENOMIC DNA]</scope>
    <source>
        <strain evidence="5">CGMCC 1.15942</strain>
    </source>
</reference>
<dbReference type="RefSeq" id="WP_088271053.1">
    <property type="nucleotide sequence ID" value="NZ_BMKI01000003.1"/>
</dbReference>